<dbReference type="Proteomes" id="UP001057532">
    <property type="component" value="Chromosome"/>
</dbReference>
<organism evidence="1 2">
    <name type="scientific">Fructilactobacillus ixorae</name>
    <dbReference type="NCBI Taxonomy" id="1750535"/>
    <lineage>
        <taxon>Bacteria</taxon>
        <taxon>Bacillati</taxon>
        <taxon>Bacillota</taxon>
        <taxon>Bacilli</taxon>
        <taxon>Lactobacillales</taxon>
        <taxon>Lactobacillaceae</taxon>
        <taxon>Fructilactobacillus</taxon>
    </lineage>
</organism>
<evidence type="ECO:0000313" key="2">
    <source>
        <dbReference type="Proteomes" id="UP001057532"/>
    </source>
</evidence>
<evidence type="ECO:0000313" key="1">
    <source>
        <dbReference type="EMBL" id="USS93264.1"/>
    </source>
</evidence>
<keyword evidence="2" id="KW-1185">Reference proteome</keyword>
<name>A0ABY5C3D0_9LACO</name>
<dbReference type="RefSeq" id="WP_252780074.1">
    <property type="nucleotide sequence ID" value="NZ_CP097478.1"/>
</dbReference>
<accession>A0ABY5C3D0</accession>
<dbReference type="EMBL" id="CP097478">
    <property type="protein sequence ID" value="USS93264.1"/>
    <property type="molecule type" value="Genomic_DNA"/>
</dbReference>
<protein>
    <recommendedName>
        <fullName evidence="3">Nucleotidyltransferase</fullName>
    </recommendedName>
</protein>
<dbReference type="Gene3D" id="3.30.460.90">
    <property type="match status" value="1"/>
</dbReference>
<evidence type="ECO:0008006" key="3">
    <source>
        <dbReference type="Google" id="ProtNLM"/>
    </source>
</evidence>
<proteinExistence type="predicted"/>
<sequence>MSISSWFSDYVKDNINISKNKNSEGKRSRDWLIEQISKLSNRSGFPSLYPNEYDVKMGSYARKTQIKPLDDIDQMIVFNACGSTANFDSSNWNDIKINVPENATNLIKFVGENGLSSIKLMNRLKEYLKSINQYRNAEIKRNNQVIRLDLNSYEWGFDIIPGFRTVYDSKGNYYYIMPNGKGTW</sequence>
<reference evidence="1" key="1">
    <citation type="submission" date="2022-05" db="EMBL/GenBank/DDBJ databases">
        <authorList>
            <person name="Oliphant S.A."/>
            <person name="Watson-Haigh N.S."/>
            <person name="Sumby K.M."/>
            <person name="Gardner J.M."/>
            <person name="Jiranek V."/>
        </authorList>
    </citation>
    <scope>NUCLEOTIDE SEQUENCE</scope>
    <source>
        <strain evidence="1">Ru20-1</strain>
    </source>
</reference>
<gene>
    <name evidence="1" type="ORF">M8332_06650</name>
</gene>